<accession>A0A168EXB9</accession>
<proteinExistence type="predicted"/>
<organism evidence="2 3">
    <name type="scientific">Beauveria brongniartii RCEF 3172</name>
    <dbReference type="NCBI Taxonomy" id="1081107"/>
    <lineage>
        <taxon>Eukaryota</taxon>
        <taxon>Fungi</taxon>
        <taxon>Dikarya</taxon>
        <taxon>Ascomycota</taxon>
        <taxon>Pezizomycotina</taxon>
        <taxon>Sordariomycetes</taxon>
        <taxon>Hypocreomycetidae</taxon>
        <taxon>Hypocreales</taxon>
        <taxon>Cordycipitaceae</taxon>
        <taxon>Beauveria</taxon>
        <taxon>Beauveria brongniartii</taxon>
    </lineage>
</organism>
<reference evidence="2 3" key="1">
    <citation type="journal article" date="2016" name="Genome Biol. Evol.">
        <title>Divergent and convergent evolution of fungal pathogenicity.</title>
        <authorList>
            <person name="Shang Y."/>
            <person name="Xiao G."/>
            <person name="Zheng P."/>
            <person name="Cen K."/>
            <person name="Zhan S."/>
            <person name="Wang C."/>
        </authorList>
    </citation>
    <scope>NUCLEOTIDE SEQUENCE [LARGE SCALE GENOMIC DNA]</scope>
    <source>
        <strain evidence="2 3">RCEF 3172</strain>
    </source>
</reference>
<gene>
    <name evidence="2" type="ORF">BBO_09504</name>
</gene>
<dbReference type="EMBL" id="AZHA01000100">
    <property type="protein sequence ID" value="KZZ99246.1"/>
    <property type="molecule type" value="Genomic_DNA"/>
</dbReference>
<evidence type="ECO:0000256" key="1">
    <source>
        <dbReference type="SAM" id="MobiDB-lite"/>
    </source>
</evidence>
<dbReference type="Proteomes" id="UP000076863">
    <property type="component" value="Unassembled WGS sequence"/>
</dbReference>
<evidence type="ECO:0000313" key="3">
    <source>
        <dbReference type="Proteomes" id="UP000076863"/>
    </source>
</evidence>
<protein>
    <submittedName>
        <fullName evidence="2">Uncharacterized protein</fullName>
    </submittedName>
</protein>
<feature type="region of interest" description="Disordered" evidence="1">
    <location>
        <begin position="52"/>
        <end position="104"/>
    </location>
</feature>
<sequence length="104" mass="11417">MARHVTRIENLIKKLNKADFCRVFDSSIRSRLANNTDTTDIVVSLQETIAEVSVSTPAPTPAPTPAADSEQDHDEKTGVQRISSTKLGGSPQDSQPQLKKYLPR</sequence>
<evidence type="ECO:0000313" key="2">
    <source>
        <dbReference type="EMBL" id="KZZ99246.1"/>
    </source>
</evidence>
<keyword evidence="3" id="KW-1185">Reference proteome</keyword>
<feature type="compositionally biased region" description="Polar residues" evidence="1">
    <location>
        <begin position="80"/>
        <end position="97"/>
    </location>
</feature>
<name>A0A168EXB9_9HYPO</name>
<dbReference type="AlphaFoldDB" id="A0A168EXB9"/>
<comment type="caution">
    <text evidence="2">The sequence shown here is derived from an EMBL/GenBank/DDBJ whole genome shotgun (WGS) entry which is preliminary data.</text>
</comment>